<keyword evidence="5" id="KW-0677">Repeat</keyword>
<dbReference type="PRINTS" id="PR00313">
    <property type="entry name" value="CABNDNGRPT"/>
</dbReference>
<comment type="subcellular location">
    <subcellularLocation>
        <location evidence="1">Membrane</location>
    </subcellularLocation>
    <subcellularLocation>
        <location evidence="2">Secreted</location>
    </subcellularLocation>
</comment>
<dbReference type="InterPro" id="IPR003995">
    <property type="entry name" value="RTX_toxin_determinant-A"/>
</dbReference>
<keyword evidence="7" id="KW-0472">Membrane</keyword>
<dbReference type="InterPro" id="IPR018511">
    <property type="entry name" value="Hemolysin-typ_Ca-bd_CS"/>
</dbReference>
<evidence type="ECO:0000256" key="2">
    <source>
        <dbReference type="ARBA" id="ARBA00004613"/>
    </source>
</evidence>
<evidence type="ECO:0000256" key="1">
    <source>
        <dbReference type="ARBA" id="ARBA00004370"/>
    </source>
</evidence>
<dbReference type="Gene3D" id="2.150.10.10">
    <property type="entry name" value="Serralysin-like metalloprotease, C-terminal"/>
    <property type="match status" value="3"/>
</dbReference>
<proteinExistence type="predicted"/>
<dbReference type="EMBL" id="JAENHM010000069">
    <property type="protein sequence ID" value="MBK1840826.1"/>
    <property type="molecule type" value="Genomic_DNA"/>
</dbReference>
<evidence type="ECO:0000313" key="8">
    <source>
        <dbReference type="EMBL" id="MBK1840826.1"/>
    </source>
</evidence>
<dbReference type="InterPro" id="IPR001343">
    <property type="entry name" value="Hemolysn_Ca-bd"/>
</dbReference>
<comment type="caution">
    <text evidence="8">The sequence shown here is derived from an EMBL/GenBank/DDBJ whole genome shotgun (WGS) entry which is preliminary data.</text>
</comment>
<sequence>MARLAAGQGFALDLALESGEARLADGFVADAFTILPDASSIAAGAGSQTITRKVAGRTHATTLDYAAAGSGTAAAVRFTGLTDRDPGGALRYRIEGLDVALTGGTLDRLGARVFQQIDGFVGADGNDSVHLGIPGGRSFDGGGGTDRAVYGADPRRYALQDGAYRAEAPVVVALDGSGRRYGVVSSRGADTLTDVELLTIDGRTAAPAAFAFDARSYLAANRDLAVAFGDDVVAAAAHYAWNGRNERRSLGGFDALGYLGANPDVLAAVGVNADAALRHYLAYGAREGRTAGFDPYGYLASNLDVLAAYGADPVAALTHYARFGLREGRTATGFDALGYIASYPDLIAAFGTDGRAATRHYLSDGRREGRGVTFDAAAYLAANPDVASATGGNAAAAEAHYIGFGLREGRMLRPGPSPIAHPTVSLGERLAVPVWAADLLLQGAPQGVPQGMPVAVTGTVGNDTLSGSAAYDALGNPITDAVDGLAGIDSFVLTGAIASYSLSIDSSGALMVGGPDGTDTLIGIELLQATDGIYPVGSLVGFSQPSLTGLTVSVSASAGNDYLVGGIQGDAIGGGAGNDTIAGLGGSDTLFGNAGNDVLLGGDGVDQLEGGAGNDLMFGGPGNDLMRGDLIDVVGNDTLLGEDGNDWLDAGAGNDWLDGGGGNDTLYGGLGGDVLRGGDGDDVLFGDVYSDRSHEISVNPNDTVTGYEDVLLGGAGSDTLVGGHGADLMDGGAGADVFSIRNLNESTLAAPDVILNFNGAVVAAEALKGLASYATAGAEGDRIDLSEIDAIAGIAGNDAFTFIGTAGFTAAGQLRYQASGSATLIEGDVNGDRTADFRIQVDIANYSFSAFDFVL</sequence>
<evidence type="ECO:0000256" key="6">
    <source>
        <dbReference type="ARBA" id="ARBA00023026"/>
    </source>
</evidence>
<keyword evidence="4" id="KW-0800">Toxin</keyword>
<evidence type="ECO:0000256" key="5">
    <source>
        <dbReference type="ARBA" id="ARBA00022737"/>
    </source>
</evidence>
<name>A0ABS1FBM0_9PROT</name>
<organism evidence="8 9">
    <name type="scientific">Azospirillum endophyticum</name>
    <dbReference type="NCBI Taxonomy" id="2800326"/>
    <lineage>
        <taxon>Bacteria</taxon>
        <taxon>Pseudomonadati</taxon>
        <taxon>Pseudomonadota</taxon>
        <taxon>Alphaproteobacteria</taxon>
        <taxon>Rhodospirillales</taxon>
        <taxon>Azospirillaceae</taxon>
        <taxon>Azospirillum</taxon>
    </lineage>
</organism>
<evidence type="ECO:0000256" key="4">
    <source>
        <dbReference type="ARBA" id="ARBA00022656"/>
    </source>
</evidence>
<dbReference type="Proteomes" id="UP000652760">
    <property type="component" value="Unassembled WGS sequence"/>
</dbReference>
<dbReference type="Pfam" id="PF00353">
    <property type="entry name" value="HemolysinCabind"/>
    <property type="match status" value="3"/>
</dbReference>
<gene>
    <name evidence="8" type="ORF">JHL17_25810</name>
</gene>
<dbReference type="InterPro" id="IPR011049">
    <property type="entry name" value="Serralysin-like_metalloprot_C"/>
</dbReference>
<evidence type="ECO:0000256" key="3">
    <source>
        <dbReference type="ARBA" id="ARBA00022525"/>
    </source>
</evidence>
<dbReference type="RefSeq" id="WP_200197547.1">
    <property type="nucleotide sequence ID" value="NZ_JAENHM010000069.1"/>
</dbReference>
<evidence type="ECO:0000313" key="9">
    <source>
        <dbReference type="Proteomes" id="UP000652760"/>
    </source>
</evidence>
<dbReference type="PRINTS" id="PR01488">
    <property type="entry name" value="RTXTOXINA"/>
</dbReference>
<dbReference type="PROSITE" id="PS00330">
    <property type="entry name" value="HEMOLYSIN_CALCIUM"/>
    <property type="match status" value="4"/>
</dbReference>
<dbReference type="SUPFAM" id="SSF51120">
    <property type="entry name" value="beta-Roll"/>
    <property type="match status" value="3"/>
</dbReference>
<keyword evidence="9" id="KW-1185">Reference proteome</keyword>
<dbReference type="PANTHER" id="PTHR38340">
    <property type="entry name" value="S-LAYER PROTEIN"/>
    <property type="match status" value="1"/>
</dbReference>
<accession>A0ABS1FBM0</accession>
<keyword evidence="6" id="KW-0843">Virulence</keyword>
<protein>
    <submittedName>
        <fullName evidence="8">Calcium-binding protein</fullName>
    </submittedName>
</protein>
<evidence type="ECO:0000256" key="7">
    <source>
        <dbReference type="ARBA" id="ARBA00023136"/>
    </source>
</evidence>
<keyword evidence="3" id="KW-0964">Secreted</keyword>
<reference evidence="9" key="1">
    <citation type="submission" date="2021-01" db="EMBL/GenBank/DDBJ databases">
        <title>Genome public.</title>
        <authorList>
            <person name="Liu C."/>
            <person name="Sun Q."/>
        </authorList>
    </citation>
    <scope>NUCLEOTIDE SEQUENCE [LARGE SCALE GENOMIC DNA]</scope>
    <source>
        <strain evidence="9">YIM B02556</strain>
    </source>
</reference>
<dbReference type="InterPro" id="IPR050557">
    <property type="entry name" value="RTX_toxin/Mannuronan_C5-epim"/>
</dbReference>
<dbReference type="PANTHER" id="PTHR38340:SF1">
    <property type="entry name" value="S-LAYER PROTEIN"/>
    <property type="match status" value="1"/>
</dbReference>